<reference evidence="2 3" key="1">
    <citation type="submission" date="2020-08" db="EMBL/GenBank/DDBJ databases">
        <title>The genome sequence of type strain Novosphingobium flavum NBRC 111647.</title>
        <authorList>
            <person name="Liu Y."/>
        </authorList>
    </citation>
    <scope>NUCLEOTIDE SEQUENCE [LARGE SCALE GENOMIC DNA]</scope>
    <source>
        <strain evidence="2 3">NBRC 111647</strain>
    </source>
</reference>
<dbReference type="RefSeq" id="WP_185662668.1">
    <property type="nucleotide sequence ID" value="NZ_JACLAW010000002.1"/>
</dbReference>
<organism evidence="2 3">
    <name type="scientific">Novosphingobium flavum</name>
    <dbReference type="NCBI Taxonomy" id="1778672"/>
    <lineage>
        <taxon>Bacteria</taxon>
        <taxon>Pseudomonadati</taxon>
        <taxon>Pseudomonadota</taxon>
        <taxon>Alphaproteobacteria</taxon>
        <taxon>Sphingomonadales</taxon>
        <taxon>Sphingomonadaceae</taxon>
        <taxon>Novosphingobium</taxon>
    </lineage>
</organism>
<sequence>MVDYFAIGLTHLLMALAAWRLVLRGDLDREDALVGGPESDDRPPMPDRHA</sequence>
<keyword evidence="3" id="KW-1185">Reference proteome</keyword>
<evidence type="ECO:0000313" key="3">
    <source>
        <dbReference type="Proteomes" id="UP000566813"/>
    </source>
</evidence>
<proteinExistence type="predicted"/>
<name>A0A7X1FP69_9SPHN</name>
<feature type="compositionally biased region" description="Basic and acidic residues" evidence="1">
    <location>
        <begin position="39"/>
        <end position="50"/>
    </location>
</feature>
<evidence type="ECO:0000256" key="1">
    <source>
        <dbReference type="SAM" id="MobiDB-lite"/>
    </source>
</evidence>
<protein>
    <submittedName>
        <fullName evidence="2">Uncharacterized protein</fullName>
    </submittedName>
</protein>
<accession>A0A7X1FP69</accession>
<comment type="caution">
    <text evidence="2">The sequence shown here is derived from an EMBL/GenBank/DDBJ whole genome shotgun (WGS) entry which is preliminary data.</text>
</comment>
<dbReference type="EMBL" id="JACLAW010000002">
    <property type="protein sequence ID" value="MBC2664416.1"/>
    <property type="molecule type" value="Genomic_DNA"/>
</dbReference>
<feature type="region of interest" description="Disordered" evidence="1">
    <location>
        <begin position="31"/>
        <end position="50"/>
    </location>
</feature>
<dbReference type="Proteomes" id="UP000566813">
    <property type="component" value="Unassembled WGS sequence"/>
</dbReference>
<dbReference type="AlphaFoldDB" id="A0A7X1FP69"/>
<evidence type="ECO:0000313" key="2">
    <source>
        <dbReference type="EMBL" id="MBC2664416.1"/>
    </source>
</evidence>
<gene>
    <name evidence="2" type="ORF">H7F51_02665</name>
</gene>